<gene>
    <name evidence="15" type="ORF">V5799_032477</name>
</gene>
<keyword evidence="10 14" id="KW-0472">Membrane</keyword>
<dbReference type="PROSITE" id="PS50283">
    <property type="entry name" value="NA_SOLUT_SYMP_3"/>
    <property type="match status" value="1"/>
</dbReference>
<evidence type="ECO:0000256" key="1">
    <source>
        <dbReference type="ARBA" id="ARBA00004141"/>
    </source>
</evidence>
<keyword evidence="5" id="KW-0769">Symport</keyword>
<proteinExistence type="inferred from homology"/>
<organism evidence="15 16">
    <name type="scientific">Amblyomma americanum</name>
    <name type="common">Lone star tick</name>
    <dbReference type="NCBI Taxonomy" id="6943"/>
    <lineage>
        <taxon>Eukaryota</taxon>
        <taxon>Metazoa</taxon>
        <taxon>Ecdysozoa</taxon>
        <taxon>Arthropoda</taxon>
        <taxon>Chelicerata</taxon>
        <taxon>Arachnida</taxon>
        <taxon>Acari</taxon>
        <taxon>Parasitiformes</taxon>
        <taxon>Ixodida</taxon>
        <taxon>Ixodoidea</taxon>
        <taxon>Ixodidae</taxon>
        <taxon>Amblyomminae</taxon>
        <taxon>Amblyomma</taxon>
    </lineage>
</organism>
<dbReference type="PANTHER" id="PTHR45897:SF4">
    <property type="entry name" value="HIGH-AFFINITY CHOLINE TRANSPORTER 1"/>
    <property type="match status" value="1"/>
</dbReference>
<dbReference type="InterPro" id="IPR052244">
    <property type="entry name" value="Choline_transporter"/>
</dbReference>
<dbReference type="GO" id="GO:0008292">
    <property type="term" value="P:acetylcholine biosynthetic process"/>
    <property type="evidence" value="ECO:0007669"/>
    <property type="project" value="TreeGrafter"/>
</dbReference>
<evidence type="ECO:0000313" key="16">
    <source>
        <dbReference type="Proteomes" id="UP001321473"/>
    </source>
</evidence>
<keyword evidence="3" id="KW-0813">Transport</keyword>
<comment type="similarity">
    <text evidence="2 13">Belongs to the sodium:solute symporter (SSF) (TC 2.A.21) family.</text>
</comment>
<dbReference type="Pfam" id="PF00474">
    <property type="entry name" value="SSF"/>
    <property type="match status" value="1"/>
</dbReference>
<evidence type="ECO:0000256" key="6">
    <source>
        <dbReference type="ARBA" id="ARBA00022979"/>
    </source>
</evidence>
<evidence type="ECO:0000256" key="4">
    <source>
        <dbReference type="ARBA" id="ARBA00022692"/>
    </source>
</evidence>
<keyword evidence="8" id="KW-0915">Sodium</keyword>
<evidence type="ECO:0000313" key="15">
    <source>
        <dbReference type="EMBL" id="KAK8764915.1"/>
    </source>
</evidence>
<dbReference type="Gene3D" id="1.20.1730.10">
    <property type="entry name" value="Sodium/glucose cotransporter"/>
    <property type="match status" value="2"/>
</dbReference>
<dbReference type="Proteomes" id="UP001321473">
    <property type="component" value="Unassembled WGS sequence"/>
</dbReference>
<evidence type="ECO:0000256" key="9">
    <source>
        <dbReference type="ARBA" id="ARBA00023065"/>
    </source>
</evidence>
<evidence type="ECO:0000256" key="13">
    <source>
        <dbReference type="RuleBase" id="RU362091"/>
    </source>
</evidence>
<evidence type="ECO:0000256" key="11">
    <source>
        <dbReference type="ARBA" id="ARBA00023180"/>
    </source>
</evidence>
<evidence type="ECO:0000256" key="5">
    <source>
        <dbReference type="ARBA" id="ARBA00022847"/>
    </source>
</evidence>
<keyword evidence="7 14" id="KW-1133">Transmembrane helix</keyword>
<evidence type="ECO:0000256" key="3">
    <source>
        <dbReference type="ARBA" id="ARBA00022448"/>
    </source>
</evidence>
<dbReference type="InterPro" id="IPR001734">
    <property type="entry name" value="Na/solute_symporter"/>
</dbReference>
<keyword evidence="6" id="KW-0530">Neurotransmitter biosynthesis</keyword>
<protein>
    <submittedName>
        <fullName evidence="15">Uncharacterized protein</fullName>
    </submittedName>
</protein>
<evidence type="ECO:0000256" key="12">
    <source>
        <dbReference type="ARBA" id="ARBA00023201"/>
    </source>
</evidence>
<keyword evidence="12" id="KW-0739">Sodium transport</keyword>
<keyword evidence="4 14" id="KW-0812">Transmembrane</keyword>
<keyword evidence="16" id="KW-1185">Reference proteome</keyword>
<accession>A0AAQ4DR25</accession>
<reference evidence="15 16" key="1">
    <citation type="journal article" date="2023" name="Arcadia Sci">
        <title>De novo assembly of a long-read Amblyomma americanum tick genome.</title>
        <authorList>
            <person name="Chou S."/>
            <person name="Poskanzer K.E."/>
            <person name="Rollins M."/>
            <person name="Thuy-Boun P.S."/>
        </authorList>
    </citation>
    <scope>NUCLEOTIDE SEQUENCE [LARGE SCALE GENOMIC DNA]</scope>
    <source>
        <strain evidence="15">F_SG_1</strain>
        <tissue evidence="15">Salivary glands</tissue>
    </source>
</reference>
<sequence length="227" mass="25025">VAVTADPTTRLICSDWEGEEPRHGHESLRRLFLANRTLPLALSFTSMTATWVGAGYINGTAEAVFNYGLVWCQTPLGYAISLVIGKRQQVYSESRSTRNNTLKLKVYFQRVLSCDSAFSAKFLSYMSALGCVFFALPSVVVGALARSTNFTAAGYEGEFNLNEEDRKDVLPYTLHYLTPDTVSILGQLAITSAVMSSVDSSMMSASSLVTHNVYHQLLRPAASLWLW</sequence>
<feature type="transmembrane region" description="Helical" evidence="14">
    <location>
        <begin position="38"/>
        <end position="58"/>
    </location>
</feature>
<keyword evidence="9" id="KW-0406">Ion transport</keyword>
<evidence type="ECO:0000256" key="14">
    <source>
        <dbReference type="SAM" id="Phobius"/>
    </source>
</evidence>
<comment type="caution">
    <text evidence="15">The sequence shown here is derived from an EMBL/GenBank/DDBJ whole genome shotgun (WGS) entry which is preliminary data.</text>
</comment>
<dbReference type="AlphaFoldDB" id="A0AAQ4DR25"/>
<feature type="transmembrane region" description="Helical" evidence="14">
    <location>
        <begin position="122"/>
        <end position="145"/>
    </location>
</feature>
<dbReference type="GO" id="GO:0005307">
    <property type="term" value="F:choline:sodium symporter activity"/>
    <property type="evidence" value="ECO:0007669"/>
    <property type="project" value="TreeGrafter"/>
</dbReference>
<keyword evidence="11" id="KW-0325">Glycoprotein</keyword>
<evidence type="ECO:0000256" key="10">
    <source>
        <dbReference type="ARBA" id="ARBA00023136"/>
    </source>
</evidence>
<comment type="subcellular location">
    <subcellularLocation>
        <location evidence="1">Membrane</location>
        <topology evidence="1">Multi-pass membrane protein</topology>
    </subcellularLocation>
</comment>
<evidence type="ECO:0000256" key="7">
    <source>
        <dbReference type="ARBA" id="ARBA00022989"/>
    </source>
</evidence>
<evidence type="ECO:0000256" key="2">
    <source>
        <dbReference type="ARBA" id="ARBA00006434"/>
    </source>
</evidence>
<dbReference type="EMBL" id="JARKHS020027946">
    <property type="protein sequence ID" value="KAK8764915.1"/>
    <property type="molecule type" value="Genomic_DNA"/>
</dbReference>
<dbReference type="GO" id="GO:0005886">
    <property type="term" value="C:plasma membrane"/>
    <property type="evidence" value="ECO:0007669"/>
    <property type="project" value="TreeGrafter"/>
</dbReference>
<evidence type="ECO:0000256" key="8">
    <source>
        <dbReference type="ARBA" id="ARBA00023053"/>
    </source>
</evidence>
<dbReference type="InterPro" id="IPR038377">
    <property type="entry name" value="Na/Glc_symporter_sf"/>
</dbReference>
<dbReference type="PANTHER" id="PTHR45897">
    <property type="entry name" value="HIGH-AFFINITY CHOLINE TRANSPORTER 1"/>
    <property type="match status" value="1"/>
</dbReference>
<name>A0AAQ4DR25_AMBAM</name>
<feature type="non-terminal residue" evidence="15">
    <location>
        <position position="1"/>
    </location>
</feature>